<dbReference type="GO" id="GO:0005886">
    <property type="term" value="C:plasma membrane"/>
    <property type="evidence" value="ECO:0007669"/>
    <property type="project" value="UniProtKB-SubCell"/>
</dbReference>
<keyword evidence="2" id="KW-0813">Transport</keyword>
<accession>A0A7D6VA69</accession>
<keyword evidence="4 6" id="KW-1133">Transmembrane helix</keyword>
<feature type="transmembrane region" description="Helical" evidence="6">
    <location>
        <begin position="425"/>
        <end position="444"/>
    </location>
</feature>
<feature type="transmembrane region" description="Helical" evidence="6">
    <location>
        <begin position="247"/>
        <end position="265"/>
    </location>
</feature>
<protein>
    <submittedName>
        <fullName evidence="8">MFS transporter</fullName>
    </submittedName>
</protein>
<evidence type="ECO:0000313" key="8">
    <source>
        <dbReference type="EMBL" id="QLY30173.1"/>
    </source>
</evidence>
<proteinExistence type="predicted"/>
<dbReference type="PANTHER" id="PTHR42718">
    <property type="entry name" value="MAJOR FACILITATOR SUPERFAMILY MULTIDRUG TRANSPORTER MFSC"/>
    <property type="match status" value="1"/>
</dbReference>
<dbReference type="Gene3D" id="1.20.1250.20">
    <property type="entry name" value="MFS general substrate transporter like domains"/>
    <property type="match status" value="2"/>
</dbReference>
<dbReference type="PANTHER" id="PTHR42718:SF9">
    <property type="entry name" value="MAJOR FACILITATOR SUPERFAMILY MULTIDRUG TRANSPORTER MFSC"/>
    <property type="match status" value="1"/>
</dbReference>
<feature type="transmembrane region" description="Helical" evidence="6">
    <location>
        <begin position="216"/>
        <end position="235"/>
    </location>
</feature>
<feature type="transmembrane region" description="Helical" evidence="6">
    <location>
        <begin position="450"/>
        <end position="468"/>
    </location>
</feature>
<feature type="domain" description="Major facilitator superfamily (MFS) profile" evidence="7">
    <location>
        <begin position="31"/>
        <end position="564"/>
    </location>
</feature>
<feature type="transmembrane region" description="Helical" evidence="6">
    <location>
        <begin position="155"/>
        <end position="177"/>
    </location>
</feature>
<sequence>MSTSVDTAVPPGPVDDTGRLDGASKLRIFSVLAVIVLFTEVAPMQYVMVSAALRQIAPSFPTVAGANLNWAIIIFGVIGAAASPIIGKLSDIWGKKKMFLTCGVLFLIGCAICAVTTSWMLFLVGRGLQATAIATAVISYGLIRDLMPRKLVPVGLGIASTGLGVSALAGPLIGGFIVEHYSWRAIFWFLFIFTVVMIPLVMVVVPESKLRTPQRLDLVGAALLGTGLILTLIYLDNGQHWGWTEPTTLAYLIGGLALLALFPIVERKVGNPIMDMKLLFTPRVSVVLFVALLASFMIGYQSYAVGYMTQSPPASEVVEQVKAATWEQVKTGALQQAQAQAEAQAKAQLPPGVELPPGAVQVPEEMVLSQLPPDMVQVELDPGYTYGDGFSLLKFATHIALLQALIAMVCGFLGGLWIRKSGGRAPLVFTLVLFVGTGIAYAVLGHGWLVLAAISAVFGIAFGLYYAATPNLIVEAVPAEQQGVSAGMLGVMQAMGAAVGLAVATAFLNDSPVKAVVSVTGAPPVTKEIPLLYSDRGYEISFWFIVGSSLIALIGAFFMKHGRTPATGGTAH</sequence>
<name>A0A7D6VA69_9NOCA</name>
<dbReference type="SUPFAM" id="SSF103473">
    <property type="entry name" value="MFS general substrate transporter"/>
    <property type="match status" value="2"/>
</dbReference>
<evidence type="ECO:0000256" key="4">
    <source>
        <dbReference type="ARBA" id="ARBA00022989"/>
    </source>
</evidence>
<dbReference type="RefSeq" id="WP_181581372.1">
    <property type="nucleotide sequence ID" value="NZ_CP059399.1"/>
</dbReference>
<dbReference type="InterPro" id="IPR011701">
    <property type="entry name" value="MFS"/>
</dbReference>
<feature type="transmembrane region" description="Helical" evidence="6">
    <location>
        <begin position="98"/>
        <end position="121"/>
    </location>
</feature>
<feature type="transmembrane region" description="Helical" evidence="6">
    <location>
        <begin position="286"/>
        <end position="303"/>
    </location>
</feature>
<organism evidence="8 9">
    <name type="scientific">Nocardia huaxiensis</name>
    <dbReference type="NCBI Taxonomy" id="2755382"/>
    <lineage>
        <taxon>Bacteria</taxon>
        <taxon>Bacillati</taxon>
        <taxon>Actinomycetota</taxon>
        <taxon>Actinomycetes</taxon>
        <taxon>Mycobacteriales</taxon>
        <taxon>Nocardiaceae</taxon>
        <taxon>Nocardia</taxon>
    </lineage>
</organism>
<reference evidence="8 9" key="1">
    <citation type="submission" date="2020-07" db="EMBL/GenBank/DDBJ databases">
        <authorList>
            <person name="Zhuang K."/>
            <person name="Ran Y."/>
        </authorList>
    </citation>
    <scope>NUCLEOTIDE SEQUENCE [LARGE SCALE GENOMIC DNA]</scope>
    <source>
        <strain evidence="8 9">WCH-YHL-001</strain>
    </source>
</reference>
<gene>
    <name evidence="8" type="ORF">H0264_34255</name>
</gene>
<dbReference type="Proteomes" id="UP000515512">
    <property type="component" value="Chromosome"/>
</dbReference>
<evidence type="ECO:0000256" key="1">
    <source>
        <dbReference type="ARBA" id="ARBA00004651"/>
    </source>
</evidence>
<dbReference type="PROSITE" id="PS50850">
    <property type="entry name" value="MFS"/>
    <property type="match status" value="1"/>
</dbReference>
<feature type="transmembrane region" description="Helical" evidence="6">
    <location>
        <begin position="395"/>
        <end position="418"/>
    </location>
</feature>
<keyword evidence="5 6" id="KW-0472">Membrane</keyword>
<dbReference type="Pfam" id="PF07690">
    <property type="entry name" value="MFS_1"/>
    <property type="match status" value="1"/>
</dbReference>
<evidence type="ECO:0000256" key="5">
    <source>
        <dbReference type="ARBA" id="ARBA00023136"/>
    </source>
</evidence>
<feature type="transmembrane region" description="Helical" evidence="6">
    <location>
        <begin position="489"/>
        <end position="508"/>
    </location>
</feature>
<evidence type="ECO:0000256" key="2">
    <source>
        <dbReference type="ARBA" id="ARBA00022448"/>
    </source>
</evidence>
<evidence type="ECO:0000259" key="7">
    <source>
        <dbReference type="PROSITE" id="PS50850"/>
    </source>
</evidence>
<dbReference type="KEGG" id="nhu:H0264_34255"/>
<keyword evidence="9" id="KW-1185">Reference proteome</keyword>
<feature type="transmembrane region" description="Helical" evidence="6">
    <location>
        <begin position="68"/>
        <end position="86"/>
    </location>
</feature>
<feature type="transmembrane region" description="Helical" evidence="6">
    <location>
        <begin position="183"/>
        <end position="204"/>
    </location>
</feature>
<feature type="transmembrane region" description="Helical" evidence="6">
    <location>
        <begin position="540"/>
        <end position="559"/>
    </location>
</feature>
<dbReference type="InterPro" id="IPR020846">
    <property type="entry name" value="MFS_dom"/>
</dbReference>
<dbReference type="InterPro" id="IPR036259">
    <property type="entry name" value="MFS_trans_sf"/>
</dbReference>
<evidence type="ECO:0000256" key="3">
    <source>
        <dbReference type="ARBA" id="ARBA00022692"/>
    </source>
</evidence>
<feature type="transmembrane region" description="Helical" evidence="6">
    <location>
        <begin position="28"/>
        <end position="48"/>
    </location>
</feature>
<evidence type="ECO:0000256" key="6">
    <source>
        <dbReference type="SAM" id="Phobius"/>
    </source>
</evidence>
<dbReference type="EMBL" id="CP059399">
    <property type="protein sequence ID" value="QLY30173.1"/>
    <property type="molecule type" value="Genomic_DNA"/>
</dbReference>
<feature type="transmembrane region" description="Helical" evidence="6">
    <location>
        <begin position="127"/>
        <end position="143"/>
    </location>
</feature>
<comment type="subcellular location">
    <subcellularLocation>
        <location evidence="1">Cell membrane</location>
        <topology evidence="1">Multi-pass membrane protein</topology>
    </subcellularLocation>
</comment>
<dbReference type="GO" id="GO:0022857">
    <property type="term" value="F:transmembrane transporter activity"/>
    <property type="evidence" value="ECO:0007669"/>
    <property type="project" value="InterPro"/>
</dbReference>
<dbReference type="AlphaFoldDB" id="A0A7D6VA69"/>
<keyword evidence="3 6" id="KW-0812">Transmembrane</keyword>
<evidence type="ECO:0000313" key="9">
    <source>
        <dbReference type="Proteomes" id="UP000515512"/>
    </source>
</evidence>